<feature type="region of interest" description="Disordered" evidence="1">
    <location>
        <begin position="1"/>
        <end position="24"/>
    </location>
</feature>
<accession>A0A183E1G6</accession>
<feature type="compositionally biased region" description="Basic and acidic residues" evidence="1">
    <location>
        <begin position="1"/>
        <end position="15"/>
    </location>
</feature>
<organism evidence="5">
    <name type="scientific">Gongylonema pulchrum</name>
    <dbReference type="NCBI Taxonomy" id="637853"/>
    <lineage>
        <taxon>Eukaryota</taxon>
        <taxon>Metazoa</taxon>
        <taxon>Ecdysozoa</taxon>
        <taxon>Nematoda</taxon>
        <taxon>Chromadorea</taxon>
        <taxon>Rhabditida</taxon>
        <taxon>Spirurina</taxon>
        <taxon>Spiruromorpha</taxon>
        <taxon>Spiruroidea</taxon>
        <taxon>Gongylonematidae</taxon>
        <taxon>Gongylonema</taxon>
    </lineage>
</organism>
<dbReference type="Pfam" id="PF17921">
    <property type="entry name" value="Integrase_H2C2"/>
    <property type="match status" value="1"/>
</dbReference>
<feature type="domain" description="Integrase zinc-binding" evidence="2">
    <location>
        <begin position="102"/>
        <end position="154"/>
    </location>
</feature>
<sequence length="313" mass="35761">MCEGGGEKRRVQKEENDLDMDEPLDDSNGCGYGGFTEEAYNELVHYHQTRELPRRLEGHMKHRIDCFKRKAKRFQLIDGTDQLIYIGFKPVHSSVGQFVVKKGNVEKILFQAHLETNHGGLNATRKMVSARFYWNSITSDVEQFIKRCPRCRITRLRYVVSNNVPWRKTNKFADIYGNQILMAANVCRRALMGLQMKMGALNSKRTDDLSNDDASNDAVDGKDKAGKTEVFLPHYFRVRPTPPSNNKVHLASSVAKDLVFGFLTEELLAQVMHCHAFFFFFFAWENCSTDGSYLSTGAYLSSLILLNCWIGFS</sequence>
<protein>
    <submittedName>
        <fullName evidence="5">Integrase_H2C2 domain-containing protein</fullName>
    </submittedName>
</protein>
<dbReference type="WBParaSite" id="GPUH_0001482601-mRNA-1">
    <property type="protein sequence ID" value="GPUH_0001482601-mRNA-1"/>
    <property type="gene ID" value="GPUH_0001482601"/>
</dbReference>
<dbReference type="Proteomes" id="UP000271098">
    <property type="component" value="Unassembled WGS sequence"/>
</dbReference>
<dbReference type="AlphaFoldDB" id="A0A183E1G6"/>
<evidence type="ECO:0000313" key="3">
    <source>
        <dbReference type="EMBL" id="VDN24808.1"/>
    </source>
</evidence>
<evidence type="ECO:0000259" key="2">
    <source>
        <dbReference type="Pfam" id="PF17921"/>
    </source>
</evidence>
<reference evidence="5" key="1">
    <citation type="submission" date="2016-06" db="UniProtKB">
        <authorList>
            <consortium name="WormBaseParasite"/>
        </authorList>
    </citation>
    <scope>IDENTIFICATION</scope>
</reference>
<gene>
    <name evidence="3" type="ORF">GPUH_LOCUS14807</name>
</gene>
<dbReference type="Gene3D" id="1.10.340.70">
    <property type="match status" value="1"/>
</dbReference>
<dbReference type="InterPro" id="IPR041588">
    <property type="entry name" value="Integrase_H2C2"/>
</dbReference>
<dbReference type="EMBL" id="UYRT01081675">
    <property type="protein sequence ID" value="VDN24808.1"/>
    <property type="molecule type" value="Genomic_DNA"/>
</dbReference>
<dbReference type="OrthoDB" id="5788485at2759"/>
<proteinExistence type="predicted"/>
<keyword evidence="4" id="KW-1185">Reference proteome</keyword>
<name>A0A183E1G6_9BILA</name>
<evidence type="ECO:0000313" key="4">
    <source>
        <dbReference type="Proteomes" id="UP000271098"/>
    </source>
</evidence>
<reference evidence="3 4" key="2">
    <citation type="submission" date="2018-11" db="EMBL/GenBank/DDBJ databases">
        <authorList>
            <consortium name="Pathogen Informatics"/>
        </authorList>
    </citation>
    <scope>NUCLEOTIDE SEQUENCE [LARGE SCALE GENOMIC DNA]</scope>
</reference>
<evidence type="ECO:0000256" key="1">
    <source>
        <dbReference type="SAM" id="MobiDB-lite"/>
    </source>
</evidence>
<evidence type="ECO:0000313" key="5">
    <source>
        <dbReference type="WBParaSite" id="GPUH_0001482601-mRNA-1"/>
    </source>
</evidence>